<dbReference type="EMBL" id="NKXO01000048">
    <property type="protein sequence ID" value="PKQ66448.1"/>
    <property type="molecule type" value="Genomic_DNA"/>
</dbReference>
<gene>
    <name evidence="1" type="ORF">Rain11_2399</name>
</gene>
<accession>A0A2N3I825</accession>
<reference evidence="1 2" key="1">
    <citation type="submission" date="2017-06" db="EMBL/GenBank/DDBJ databases">
        <title>Raineya orbicola gen. nov., sp. nov. a slightly thermophilic bacterium of the phylum Bacteroidetes and the description of Raineyaceae fam. nov.</title>
        <authorList>
            <person name="Albuquerque L."/>
            <person name="Polonia A.R.M."/>
            <person name="Barroso C."/>
            <person name="Froufe H.J.C."/>
            <person name="Lage O."/>
            <person name="Lobo-Da-Cunha A."/>
            <person name="Egas C."/>
            <person name="Da Costa M.S."/>
        </authorList>
    </citation>
    <scope>NUCLEOTIDE SEQUENCE [LARGE SCALE GENOMIC DNA]</scope>
    <source>
        <strain evidence="1 2">SPSPC-11</strain>
    </source>
</reference>
<keyword evidence="2" id="KW-1185">Reference proteome</keyword>
<dbReference type="Proteomes" id="UP000233387">
    <property type="component" value="Unassembled WGS sequence"/>
</dbReference>
<organism evidence="1 2">
    <name type="scientific">Raineya orbicola</name>
    <dbReference type="NCBI Taxonomy" id="2016530"/>
    <lineage>
        <taxon>Bacteria</taxon>
        <taxon>Pseudomonadati</taxon>
        <taxon>Bacteroidota</taxon>
        <taxon>Cytophagia</taxon>
        <taxon>Cytophagales</taxon>
        <taxon>Raineyaceae</taxon>
        <taxon>Raineya</taxon>
    </lineage>
</organism>
<evidence type="ECO:0000313" key="1">
    <source>
        <dbReference type="EMBL" id="PKQ66448.1"/>
    </source>
</evidence>
<proteinExistence type="predicted"/>
<sequence length="67" mass="8162">MITKSQLCERIKMSRSTLYRRMRAFLPKEKKYLIKSKTLMSSDARFILYNLGYEEKEVERFVESLFE</sequence>
<name>A0A2N3I825_9BACT</name>
<dbReference type="AlphaFoldDB" id="A0A2N3I825"/>
<protein>
    <submittedName>
        <fullName evidence="1">Uncharacterized protein</fullName>
    </submittedName>
</protein>
<comment type="caution">
    <text evidence="1">The sequence shown here is derived from an EMBL/GenBank/DDBJ whole genome shotgun (WGS) entry which is preliminary data.</text>
</comment>
<evidence type="ECO:0000313" key="2">
    <source>
        <dbReference type="Proteomes" id="UP000233387"/>
    </source>
</evidence>